<keyword evidence="1" id="KW-0472">Membrane</keyword>
<dbReference type="InterPro" id="IPR001646">
    <property type="entry name" value="5peptide_repeat"/>
</dbReference>
<keyword evidence="3" id="KW-1185">Reference proteome</keyword>
<keyword evidence="1" id="KW-1133">Transmembrane helix</keyword>
<dbReference type="RefSeq" id="WP_270951919.1">
    <property type="nucleotide sequence ID" value="NZ_JAQGLA010000056.1"/>
</dbReference>
<dbReference type="EMBL" id="JAQGLA010000056">
    <property type="protein sequence ID" value="MDA3628969.1"/>
    <property type="molecule type" value="Genomic_DNA"/>
</dbReference>
<dbReference type="SUPFAM" id="SSF141571">
    <property type="entry name" value="Pentapeptide repeat-like"/>
    <property type="match status" value="1"/>
</dbReference>
<sequence length="267" mass="27864">MLKKLIKASGWTAIAVVATVLVAVVVASFGALPGYVLDHSSSASSLRGLDRVKAETDVRTALLQAVGGVLLVIGAVTAWRQVLVARGQQQVARRVATTDAFSKAVEQLGNTDSAALRVGGIYALDRITDDDPAERTRVAEILSAFIRERASSTPVSPDVAAALTVLARREWPCALDLAATCIAGARLPRAALGRAQLRGADLKGAELCGAVLRTSDLTDADLRNADLSGADLRAAQLSGAKFSGAIADRATRWPDGFVPDDNGVLVR</sequence>
<dbReference type="Pfam" id="PF00805">
    <property type="entry name" value="Pentapeptide"/>
    <property type="match status" value="2"/>
</dbReference>
<feature type="transmembrane region" description="Helical" evidence="1">
    <location>
        <begin position="61"/>
        <end position="79"/>
    </location>
</feature>
<accession>A0ABT4V4T3</accession>
<evidence type="ECO:0000313" key="3">
    <source>
        <dbReference type="Proteomes" id="UP001210380"/>
    </source>
</evidence>
<dbReference type="Gene3D" id="2.160.20.80">
    <property type="entry name" value="E3 ubiquitin-protein ligase SopA"/>
    <property type="match status" value="1"/>
</dbReference>
<proteinExistence type="predicted"/>
<feature type="transmembrane region" description="Helical" evidence="1">
    <location>
        <begin position="12"/>
        <end position="36"/>
    </location>
</feature>
<evidence type="ECO:0000313" key="2">
    <source>
        <dbReference type="EMBL" id="MDA3628969.1"/>
    </source>
</evidence>
<dbReference type="PANTHER" id="PTHR14136">
    <property type="entry name" value="BTB_POZ DOMAIN-CONTAINING PROTEIN KCTD9"/>
    <property type="match status" value="1"/>
</dbReference>
<dbReference type="Proteomes" id="UP001210380">
    <property type="component" value="Unassembled WGS sequence"/>
</dbReference>
<name>A0ABT4V4T3_9PSEU</name>
<organism evidence="2 3">
    <name type="scientific">Saccharopolyspora oryzae</name>
    <dbReference type="NCBI Taxonomy" id="2997343"/>
    <lineage>
        <taxon>Bacteria</taxon>
        <taxon>Bacillati</taxon>
        <taxon>Actinomycetota</taxon>
        <taxon>Actinomycetes</taxon>
        <taxon>Pseudonocardiales</taxon>
        <taxon>Pseudonocardiaceae</taxon>
        <taxon>Saccharopolyspora</taxon>
    </lineage>
</organism>
<comment type="caution">
    <text evidence="2">The sequence shown here is derived from an EMBL/GenBank/DDBJ whole genome shotgun (WGS) entry which is preliminary data.</text>
</comment>
<protein>
    <submittedName>
        <fullName evidence="2">Pentapeptide repeat-containing protein</fullName>
    </submittedName>
</protein>
<keyword evidence="1" id="KW-0812">Transmembrane</keyword>
<dbReference type="InterPro" id="IPR051082">
    <property type="entry name" value="Pentapeptide-BTB/POZ_domain"/>
</dbReference>
<reference evidence="2 3" key="1">
    <citation type="submission" date="2022-11" db="EMBL/GenBank/DDBJ databases">
        <title>Draft genome sequence of Saccharopolyspora sp. WRP15-2 isolated from rhizosphere soils of wild rice in Thailand.</title>
        <authorList>
            <person name="Duangmal K."/>
            <person name="Kammanee S."/>
            <person name="Muangham S."/>
        </authorList>
    </citation>
    <scope>NUCLEOTIDE SEQUENCE [LARGE SCALE GENOMIC DNA]</scope>
    <source>
        <strain evidence="2 3">WRP15-2</strain>
    </source>
</reference>
<evidence type="ECO:0000256" key="1">
    <source>
        <dbReference type="SAM" id="Phobius"/>
    </source>
</evidence>
<gene>
    <name evidence="2" type="ORF">OU415_26285</name>
</gene>
<dbReference type="PANTHER" id="PTHR14136:SF17">
    <property type="entry name" value="BTB_POZ DOMAIN-CONTAINING PROTEIN KCTD9"/>
    <property type="match status" value="1"/>
</dbReference>